<evidence type="ECO:0000256" key="8">
    <source>
        <dbReference type="PIRSR" id="PIRSR001093-1"/>
    </source>
</evidence>
<dbReference type="InterPro" id="IPR029018">
    <property type="entry name" value="Hex-like_dom2"/>
</dbReference>
<keyword evidence="6 7" id="KW-0326">Glycosidase</keyword>
<name>A0A9P0AQF4_BEMTA</name>
<dbReference type="GO" id="GO:0005975">
    <property type="term" value="P:carbohydrate metabolic process"/>
    <property type="evidence" value="ECO:0007669"/>
    <property type="project" value="InterPro"/>
</dbReference>
<dbReference type="EMBL" id="OU963870">
    <property type="protein sequence ID" value="CAH0395745.1"/>
    <property type="molecule type" value="Genomic_DNA"/>
</dbReference>
<evidence type="ECO:0000256" key="3">
    <source>
        <dbReference type="ARBA" id="ARBA00022729"/>
    </source>
</evidence>
<keyword evidence="5" id="KW-0325">Glycoprotein</keyword>
<evidence type="ECO:0000256" key="6">
    <source>
        <dbReference type="ARBA" id="ARBA00023295"/>
    </source>
</evidence>
<evidence type="ECO:0000256" key="1">
    <source>
        <dbReference type="ARBA" id="ARBA00001231"/>
    </source>
</evidence>
<keyword evidence="4 7" id="KW-0378">Hydrolase</keyword>
<dbReference type="Gene3D" id="3.20.20.80">
    <property type="entry name" value="Glycosidases"/>
    <property type="match status" value="1"/>
</dbReference>
<dbReference type="InterPro" id="IPR029019">
    <property type="entry name" value="HEX_eukaryotic_N"/>
</dbReference>
<feature type="active site" description="Proton donor" evidence="8">
    <location>
        <position position="365"/>
    </location>
</feature>
<dbReference type="InterPro" id="IPR025705">
    <property type="entry name" value="Beta_hexosaminidase_sua/sub"/>
</dbReference>
<evidence type="ECO:0000313" key="11">
    <source>
        <dbReference type="EMBL" id="CAH0395745.1"/>
    </source>
</evidence>
<dbReference type="GO" id="GO:0030203">
    <property type="term" value="P:glycosaminoglycan metabolic process"/>
    <property type="evidence" value="ECO:0007669"/>
    <property type="project" value="TreeGrafter"/>
</dbReference>
<dbReference type="CDD" id="cd06562">
    <property type="entry name" value="GH20_HexA_HexB-like"/>
    <property type="match status" value="1"/>
</dbReference>
<dbReference type="Proteomes" id="UP001152759">
    <property type="component" value="Chromosome 9"/>
</dbReference>
<dbReference type="PRINTS" id="PR00738">
    <property type="entry name" value="GLHYDRLASE20"/>
</dbReference>
<evidence type="ECO:0000259" key="9">
    <source>
        <dbReference type="Pfam" id="PF00728"/>
    </source>
</evidence>
<dbReference type="EC" id="3.2.1.52" evidence="7"/>
<feature type="domain" description="Beta-hexosaminidase eukaryotic type N-terminal" evidence="10">
    <location>
        <begin position="51"/>
        <end position="175"/>
    </location>
</feature>
<keyword evidence="3" id="KW-0732">Signal</keyword>
<accession>A0A9P0AQF4</accession>
<evidence type="ECO:0000313" key="12">
    <source>
        <dbReference type="Proteomes" id="UP001152759"/>
    </source>
</evidence>
<dbReference type="GO" id="GO:0005886">
    <property type="term" value="C:plasma membrane"/>
    <property type="evidence" value="ECO:0007669"/>
    <property type="project" value="TreeGrafter"/>
</dbReference>
<comment type="similarity">
    <text evidence="2 7">Belongs to the glycosyl hydrolase 20 family.</text>
</comment>
<dbReference type="GO" id="GO:0016231">
    <property type="term" value="F:beta-N-acetylglucosaminidase activity"/>
    <property type="evidence" value="ECO:0007669"/>
    <property type="project" value="TreeGrafter"/>
</dbReference>
<dbReference type="InterPro" id="IPR015883">
    <property type="entry name" value="Glyco_hydro_20_cat"/>
</dbReference>
<dbReference type="SUPFAM" id="SSF51445">
    <property type="entry name" value="(Trans)glycosidases"/>
    <property type="match status" value="1"/>
</dbReference>
<evidence type="ECO:0000256" key="4">
    <source>
        <dbReference type="ARBA" id="ARBA00022801"/>
    </source>
</evidence>
<dbReference type="InterPro" id="IPR017853">
    <property type="entry name" value="GH"/>
</dbReference>
<protein>
    <recommendedName>
        <fullName evidence="7">Beta-hexosaminidase</fullName>
        <ecNumber evidence="7">3.2.1.52</ecNumber>
    </recommendedName>
</protein>
<dbReference type="Gene3D" id="3.30.379.10">
    <property type="entry name" value="Chitobiase/beta-hexosaminidase domain 2-like"/>
    <property type="match status" value="1"/>
</dbReference>
<evidence type="ECO:0000256" key="2">
    <source>
        <dbReference type="ARBA" id="ARBA00006285"/>
    </source>
</evidence>
<dbReference type="FunFam" id="3.20.20.80:FF:000063">
    <property type="entry name" value="Beta-hexosaminidase"/>
    <property type="match status" value="1"/>
</dbReference>
<reference evidence="11" key="1">
    <citation type="submission" date="2021-12" db="EMBL/GenBank/DDBJ databases">
        <authorList>
            <person name="King R."/>
        </authorList>
    </citation>
    <scope>NUCLEOTIDE SEQUENCE</scope>
</reference>
<organism evidence="11 12">
    <name type="scientific">Bemisia tabaci</name>
    <name type="common">Sweetpotato whitefly</name>
    <name type="synonym">Aleurodes tabaci</name>
    <dbReference type="NCBI Taxonomy" id="7038"/>
    <lineage>
        <taxon>Eukaryota</taxon>
        <taxon>Metazoa</taxon>
        <taxon>Ecdysozoa</taxon>
        <taxon>Arthropoda</taxon>
        <taxon>Hexapoda</taxon>
        <taxon>Insecta</taxon>
        <taxon>Pterygota</taxon>
        <taxon>Neoptera</taxon>
        <taxon>Paraneoptera</taxon>
        <taxon>Hemiptera</taxon>
        <taxon>Sternorrhyncha</taxon>
        <taxon>Aleyrodoidea</taxon>
        <taxon>Aleyrodidae</taxon>
        <taxon>Aleyrodinae</taxon>
        <taxon>Bemisia</taxon>
    </lineage>
</organism>
<dbReference type="PANTHER" id="PTHR22600">
    <property type="entry name" value="BETA-HEXOSAMINIDASE"/>
    <property type="match status" value="1"/>
</dbReference>
<evidence type="ECO:0000259" key="10">
    <source>
        <dbReference type="Pfam" id="PF14845"/>
    </source>
</evidence>
<dbReference type="PIRSF" id="PIRSF001093">
    <property type="entry name" value="B-hxosamndse_ab_euk"/>
    <property type="match status" value="1"/>
</dbReference>
<dbReference type="Pfam" id="PF00728">
    <property type="entry name" value="Glyco_hydro_20"/>
    <property type="match status" value="1"/>
</dbReference>
<dbReference type="AlphaFoldDB" id="A0A9P0AQF4"/>
<keyword evidence="12" id="KW-1185">Reference proteome</keyword>
<dbReference type="Pfam" id="PF14845">
    <property type="entry name" value="Glycohydro_20b2"/>
    <property type="match status" value="1"/>
</dbReference>
<dbReference type="PANTHER" id="PTHR22600:SF26">
    <property type="entry name" value="BETA-N-ACETYLHEXOSAMINIDASE"/>
    <property type="match status" value="1"/>
</dbReference>
<sequence length="601" mass="68051">MCFDCYRPVWSWRCQAGKCVKIAAKSVNATAGEKLLSKNTCKLTCAPYGTLWPKPSGYIQVSSDVVSINPNSIYFQSMPGQVLPPKTNALLHELGQVFIRNIFLNLKGEPALKDPGHNFVVTVVLARTNVTTFTQDTDESYELTVSKEKNSAVTALVNAFTYPGAARGLETLLQLITYDDVTGSLIVPSAVGITDRPAYPYRGVLLDTARTFFSVEALKRLIDGLAASKMNTFHWHITDSHSFPFELKSHPQLTQYGAYDKKKVYTHDDIRSLVHYAQVRGIRIVPEFDAPAHVGEGWSYIAQPGDGPEDYVVCFHAEPWQSYCVEPPCGQLNPVSSKVYNVLSDIYSEMHELFDSDLFHMGGDEVNMNCWNSTESIVNWMYEKNMNRSDDDFHELWNSFQQEALKRLEAINNGKQKPIIWTSTLTTEARLKRFLDPKKYIVQIWTKGDDQTIANLVNNGYPVIFSNYDALYFDCGFGAWVGEGNNWCSPFIPWQKVYENDPMKLLSSLGVDATPATRRLVLGAEAALWTEQADEHNADSRLWPRVAALAERLWSDPQEGWESAEHRFLHHRERLVQRGLRADSVEPEWCYQNEGSCYLTT</sequence>
<comment type="catalytic activity">
    <reaction evidence="1 7">
        <text>Hydrolysis of terminal non-reducing N-acetyl-D-hexosamine residues in N-acetyl-beta-D-hexosaminides.</text>
        <dbReference type="EC" id="3.2.1.52"/>
    </reaction>
</comment>
<evidence type="ECO:0000256" key="7">
    <source>
        <dbReference type="PIRNR" id="PIRNR001093"/>
    </source>
</evidence>
<dbReference type="SUPFAM" id="SSF55545">
    <property type="entry name" value="beta-N-acetylhexosaminidase-like domain"/>
    <property type="match status" value="1"/>
</dbReference>
<evidence type="ECO:0000256" key="5">
    <source>
        <dbReference type="ARBA" id="ARBA00023180"/>
    </source>
</evidence>
<proteinExistence type="inferred from homology"/>
<gene>
    <name evidence="11" type="ORF">BEMITA_LOCUS13891</name>
</gene>
<feature type="domain" description="Glycoside hydrolase family 20 catalytic" evidence="9">
    <location>
        <begin position="199"/>
        <end position="556"/>
    </location>
</feature>